<dbReference type="Proteomes" id="UP000465361">
    <property type="component" value="Unassembled WGS sequence"/>
</dbReference>
<gene>
    <name evidence="2" type="ORF">MBOT_14180</name>
</gene>
<protein>
    <recommendedName>
        <fullName evidence="1">SnoaL-like domain-containing protein</fullName>
    </recommendedName>
</protein>
<keyword evidence="3" id="KW-1185">Reference proteome</keyword>
<sequence>MTRTPQETFTHHAQALAAGDLEQLVADYADNAVLITPRGVVRGRDGVRAAFVQLFDDLPDATWHLKTQIYEDDVLFLEWTAESAGNRLAEGVDTFVFQGGMIRAQTVRYSVRSKT</sequence>
<evidence type="ECO:0000313" key="2">
    <source>
        <dbReference type="EMBL" id="GFG74053.1"/>
    </source>
</evidence>
<dbReference type="InterPro" id="IPR037401">
    <property type="entry name" value="SnoaL-like"/>
</dbReference>
<dbReference type="Pfam" id="PF12680">
    <property type="entry name" value="SnoaL_2"/>
    <property type="match status" value="1"/>
</dbReference>
<dbReference type="SUPFAM" id="SSF54427">
    <property type="entry name" value="NTF2-like"/>
    <property type="match status" value="1"/>
</dbReference>
<dbReference type="InterPro" id="IPR032710">
    <property type="entry name" value="NTF2-like_dom_sf"/>
</dbReference>
<dbReference type="EMBL" id="BLKW01000002">
    <property type="protein sequence ID" value="GFG74053.1"/>
    <property type="molecule type" value="Genomic_DNA"/>
</dbReference>
<evidence type="ECO:0000259" key="1">
    <source>
        <dbReference type="Pfam" id="PF12680"/>
    </source>
</evidence>
<organism evidence="2 3">
    <name type="scientific">Mycobacterium botniense</name>
    <dbReference type="NCBI Taxonomy" id="84962"/>
    <lineage>
        <taxon>Bacteria</taxon>
        <taxon>Bacillati</taxon>
        <taxon>Actinomycetota</taxon>
        <taxon>Actinomycetes</taxon>
        <taxon>Mycobacteriales</taxon>
        <taxon>Mycobacteriaceae</taxon>
        <taxon>Mycobacterium</taxon>
    </lineage>
</organism>
<name>A0A7I9XW89_9MYCO</name>
<dbReference type="AlphaFoldDB" id="A0A7I9XW89"/>
<proteinExistence type="predicted"/>
<comment type="caution">
    <text evidence="2">The sequence shown here is derived from an EMBL/GenBank/DDBJ whole genome shotgun (WGS) entry which is preliminary data.</text>
</comment>
<dbReference type="RefSeq" id="WP_163755506.1">
    <property type="nucleotide sequence ID" value="NZ_BLKW01000002.1"/>
</dbReference>
<evidence type="ECO:0000313" key="3">
    <source>
        <dbReference type="Proteomes" id="UP000465361"/>
    </source>
</evidence>
<dbReference type="Gene3D" id="3.10.450.50">
    <property type="match status" value="1"/>
</dbReference>
<accession>A0A7I9XW89</accession>
<reference evidence="2 3" key="1">
    <citation type="journal article" date="2019" name="Emerg. Microbes Infect.">
        <title>Comprehensive subspecies identification of 175 nontuberculous mycobacteria species based on 7547 genomic profiles.</title>
        <authorList>
            <person name="Matsumoto Y."/>
            <person name="Kinjo T."/>
            <person name="Motooka D."/>
            <person name="Nabeya D."/>
            <person name="Jung N."/>
            <person name="Uechi K."/>
            <person name="Horii T."/>
            <person name="Iida T."/>
            <person name="Fujita J."/>
            <person name="Nakamura S."/>
        </authorList>
    </citation>
    <scope>NUCLEOTIDE SEQUENCE [LARGE SCALE GENOMIC DNA]</scope>
    <source>
        <strain evidence="2 3">JCM 17322</strain>
    </source>
</reference>
<feature type="domain" description="SnoaL-like" evidence="1">
    <location>
        <begin position="11"/>
        <end position="103"/>
    </location>
</feature>